<keyword evidence="3" id="KW-1185">Reference proteome</keyword>
<name>A0A6N9YNQ8_9ACTN</name>
<evidence type="ECO:0000313" key="3">
    <source>
        <dbReference type="Proteomes" id="UP000469185"/>
    </source>
</evidence>
<dbReference type="InterPro" id="IPR003793">
    <property type="entry name" value="UPF0166"/>
</dbReference>
<sequence>MTLRGPARSGSSHIHSTRIFNLSEDLPLATVIAGLPEKIDELVAGVESPVEEGLSTGDDVEVVRCIGRGTGGGPTADNR</sequence>
<comment type="similarity">
    <text evidence="1">Belongs to the UPF0166 family.</text>
</comment>
<dbReference type="AlphaFoldDB" id="A0A6N9YNQ8"/>
<organism evidence="2 3">
    <name type="scientific">Phytoactinopolyspora alkaliphila</name>
    <dbReference type="NCBI Taxonomy" id="1783498"/>
    <lineage>
        <taxon>Bacteria</taxon>
        <taxon>Bacillati</taxon>
        <taxon>Actinomycetota</taxon>
        <taxon>Actinomycetes</taxon>
        <taxon>Jiangellales</taxon>
        <taxon>Jiangellaceae</taxon>
        <taxon>Phytoactinopolyspora</taxon>
    </lineage>
</organism>
<gene>
    <name evidence="2" type="ORF">G1H11_15090</name>
</gene>
<dbReference type="Gene3D" id="3.30.70.120">
    <property type="match status" value="1"/>
</dbReference>
<accession>A0A6N9YNQ8</accession>
<evidence type="ECO:0000313" key="2">
    <source>
        <dbReference type="EMBL" id="NED96633.1"/>
    </source>
</evidence>
<protein>
    <submittedName>
        <fullName evidence="2">DUF190 domain-containing protein</fullName>
    </submittedName>
</protein>
<dbReference type="Proteomes" id="UP000469185">
    <property type="component" value="Unassembled WGS sequence"/>
</dbReference>
<evidence type="ECO:0000256" key="1">
    <source>
        <dbReference type="ARBA" id="ARBA00010554"/>
    </source>
</evidence>
<comment type="caution">
    <text evidence="2">The sequence shown here is derived from an EMBL/GenBank/DDBJ whole genome shotgun (WGS) entry which is preliminary data.</text>
</comment>
<dbReference type="RefSeq" id="WP_163819406.1">
    <property type="nucleotide sequence ID" value="NZ_JAAGOB010000007.1"/>
</dbReference>
<reference evidence="2 3" key="1">
    <citation type="submission" date="2020-02" db="EMBL/GenBank/DDBJ databases">
        <authorList>
            <person name="Li X.-J."/>
            <person name="Feng X.-M."/>
        </authorList>
    </citation>
    <scope>NUCLEOTIDE SEQUENCE [LARGE SCALE GENOMIC DNA]</scope>
    <source>
        <strain evidence="2 3">CGMCC 4.7225</strain>
    </source>
</reference>
<dbReference type="SUPFAM" id="SSF54913">
    <property type="entry name" value="GlnB-like"/>
    <property type="match status" value="1"/>
</dbReference>
<dbReference type="InterPro" id="IPR011322">
    <property type="entry name" value="N-reg_PII-like_a/b"/>
</dbReference>
<dbReference type="InterPro" id="IPR015867">
    <property type="entry name" value="N-reg_PII/ATP_PRibTrfase_C"/>
</dbReference>
<proteinExistence type="inferred from homology"/>
<dbReference type="Pfam" id="PF02641">
    <property type="entry name" value="DUF190"/>
    <property type="match status" value="1"/>
</dbReference>
<dbReference type="EMBL" id="JAAGOB010000007">
    <property type="protein sequence ID" value="NED96633.1"/>
    <property type="molecule type" value="Genomic_DNA"/>
</dbReference>